<evidence type="ECO:0000259" key="1">
    <source>
        <dbReference type="PROSITE" id="PS50181"/>
    </source>
</evidence>
<dbReference type="Pfam" id="PF00646">
    <property type="entry name" value="F-box"/>
    <property type="match status" value="1"/>
</dbReference>
<dbReference type="InterPro" id="IPR036047">
    <property type="entry name" value="F-box-like_dom_sf"/>
</dbReference>
<gene>
    <name evidence="2" type="ORF">RJ641_000371</name>
</gene>
<dbReference type="EMBL" id="JBAMMX010000001">
    <property type="protein sequence ID" value="KAK6946898.1"/>
    <property type="molecule type" value="Genomic_DNA"/>
</dbReference>
<comment type="caution">
    <text evidence="2">The sequence shown here is derived from an EMBL/GenBank/DDBJ whole genome shotgun (WGS) entry which is preliminary data.</text>
</comment>
<proteinExistence type="predicted"/>
<dbReference type="Proteomes" id="UP001370490">
    <property type="component" value="Unassembled WGS sequence"/>
</dbReference>
<dbReference type="SMART" id="SM00256">
    <property type="entry name" value="FBOX"/>
    <property type="match status" value="1"/>
</dbReference>
<feature type="domain" description="F-box" evidence="1">
    <location>
        <begin position="375"/>
        <end position="420"/>
    </location>
</feature>
<reference evidence="2 3" key="1">
    <citation type="submission" date="2023-12" db="EMBL/GenBank/DDBJ databases">
        <title>A high-quality genome assembly for Dillenia turbinata (Dilleniales).</title>
        <authorList>
            <person name="Chanderbali A."/>
        </authorList>
    </citation>
    <scope>NUCLEOTIDE SEQUENCE [LARGE SCALE GENOMIC DNA]</scope>
    <source>
        <strain evidence="2">LSX21</strain>
        <tissue evidence="2">Leaf</tissue>
    </source>
</reference>
<dbReference type="PANTHER" id="PTHR40891">
    <property type="entry name" value="DUF295 DOMAIN-CONTAINING PROTEIN"/>
    <property type="match status" value="1"/>
</dbReference>
<dbReference type="AlphaFoldDB" id="A0AAN8W627"/>
<dbReference type="CDD" id="cd09917">
    <property type="entry name" value="F-box_SF"/>
    <property type="match status" value="1"/>
</dbReference>
<dbReference type="Pfam" id="PF03478">
    <property type="entry name" value="Beta-prop_KIB1-4"/>
    <property type="match status" value="1"/>
</dbReference>
<dbReference type="PANTHER" id="PTHR40891:SF1">
    <property type="entry name" value="DUF295 DOMAIN-CONTAINING PROTEIN"/>
    <property type="match status" value="1"/>
</dbReference>
<dbReference type="SUPFAM" id="SSF81383">
    <property type="entry name" value="F-box domain"/>
    <property type="match status" value="1"/>
</dbReference>
<evidence type="ECO:0000313" key="2">
    <source>
        <dbReference type="EMBL" id="KAK6946898.1"/>
    </source>
</evidence>
<dbReference type="InterPro" id="IPR005174">
    <property type="entry name" value="KIB1-4_b-propeller"/>
</dbReference>
<name>A0AAN8W627_9MAGN</name>
<sequence length="606" mass="69390">MKKIANATQTQTQRKPRQCPPLLTPDIPWLLFRHGNTLKDQTFCCFNNQSFRKSIPELRNKHICGCWYGWLILLDADDFFFLFDLVTFETIPLPQRNTHPNHKVTHCVLSSPPTDSSSKILLLIPSSTTILFCCPGDKYWTEKHYEKELEILLGCEDVRISDAGVCSGKIYACTDTSDMLLIEFGESNQLALRLLGIKFLPQKTGNHMRFEGFFVESCGELYGVRTAFRGETCDEIQDIEVMRLDSSRMLWEEVKSLKAKAFFLGYDCSTSCPAKPEAGILEGSIYFTIRKDPSLYCFNLADQSISASLPCCDLLTPWASPIWVLPNIRVIDRQVEKKDTVDAKAVEKTRGKRVQEKEVTTGACGASGRREEAEESLLLQLPPEILELVFKNLNAIDYIHFRSTCKNLRSAATPLKWRTRLMGSDMQTSTPWFAYFKIDGTTLNVIDPLHNDRYVLQTSANFWDKQVRYCKDGFLIMSKHIQDGIYALNPFTQAIYTIHKLEIDYFWYTCAVGFSCWSPDEDFVFVIISKIGFHEIEVSYLRDGEAPGMENRIYFPRLSCENENIVFYSLQTGKFHSFGCEDLKGFYGTKELINGGWICPNWSNIE</sequence>
<accession>A0AAN8W627</accession>
<keyword evidence="3" id="KW-1185">Reference proteome</keyword>
<dbReference type="PROSITE" id="PS50181">
    <property type="entry name" value="FBOX"/>
    <property type="match status" value="1"/>
</dbReference>
<evidence type="ECO:0000313" key="3">
    <source>
        <dbReference type="Proteomes" id="UP001370490"/>
    </source>
</evidence>
<organism evidence="2 3">
    <name type="scientific">Dillenia turbinata</name>
    <dbReference type="NCBI Taxonomy" id="194707"/>
    <lineage>
        <taxon>Eukaryota</taxon>
        <taxon>Viridiplantae</taxon>
        <taxon>Streptophyta</taxon>
        <taxon>Embryophyta</taxon>
        <taxon>Tracheophyta</taxon>
        <taxon>Spermatophyta</taxon>
        <taxon>Magnoliopsida</taxon>
        <taxon>eudicotyledons</taxon>
        <taxon>Gunneridae</taxon>
        <taxon>Pentapetalae</taxon>
        <taxon>Dilleniales</taxon>
        <taxon>Dilleniaceae</taxon>
        <taxon>Dillenia</taxon>
    </lineage>
</organism>
<protein>
    <recommendedName>
        <fullName evidence="1">F-box domain-containing protein</fullName>
    </recommendedName>
</protein>
<dbReference type="InterPro" id="IPR001810">
    <property type="entry name" value="F-box_dom"/>
</dbReference>